<dbReference type="GO" id="GO:0003724">
    <property type="term" value="F:RNA helicase activity"/>
    <property type="evidence" value="ECO:0007669"/>
    <property type="project" value="UniProtKB-EC"/>
</dbReference>
<feature type="region of interest" description="Disordered" evidence="7">
    <location>
        <begin position="739"/>
        <end position="870"/>
    </location>
</feature>
<organism evidence="10">
    <name type="scientific">Anopheles marajoara</name>
    <dbReference type="NCBI Taxonomy" id="58244"/>
    <lineage>
        <taxon>Eukaryota</taxon>
        <taxon>Metazoa</taxon>
        <taxon>Ecdysozoa</taxon>
        <taxon>Arthropoda</taxon>
        <taxon>Hexapoda</taxon>
        <taxon>Insecta</taxon>
        <taxon>Pterygota</taxon>
        <taxon>Neoptera</taxon>
        <taxon>Endopterygota</taxon>
        <taxon>Diptera</taxon>
        <taxon>Nematocera</taxon>
        <taxon>Culicoidea</taxon>
        <taxon>Culicidae</taxon>
        <taxon>Anophelinae</taxon>
        <taxon>Anopheles</taxon>
    </lineage>
</organism>
<comment type="function">
    <text evidence="6">RNA helicase.</text>
</comment>
<dbReference type="Pfam" id="PF00271">
    <property type="entry name" value="Helicase_C"/>
    <property type="match status" value="1"/>
</dbReference>
<dbReference type="PROSITE" id="PS51194">
    <property type="entry name" value="HELICASE_CTER"/>
    <property type="match status" value="1"/>
</dbReference>
<feature type="compositionally biased region" description="Gly residues" evidence="7">
    <location>
        <begin position="818"/>
        <end position="832"/>
    </location>
</feature>
<proteinExistence type="inferred from homology"/>
<dbReference type="SMART" id="SM00487">
    <property type="entry name" value="DEXDc"/>
    <property type="match status" value="1"/>
</dbReference>
<accession>A0A2M4BDD4</accession>
<dbReference type="GO" id="GO:0003723">
    <property type="term" value="F:RNA binding"/>
    <property type="evidence" value="ECO:0007669"/>
    <property type="project" value="UniProtKB-UniRule"/>
</dbReference>
<evidence type="ECO:0000256" key="5">
    <source>
        <dbReference type="ARBA" id="ARBA00022884"/>
    </source>
</evidence>
<comment type="catalytic activity">
    <reaction evidence="6">
        <text>ATP + H2O = ADP + phosphate + H(+)</text>
        <dbReference type="Rhea" id="RHEA:13065"/>
        <dbReference type="ChEBI" id="CHEBI:15377"/>
        <dbReference type="ChEBI" id="CHEBI:15378"/>
        <dbReference type="ChEBI" id="CHEBI:30616"/>
        <dbReference type="ChEBI" id="CHEBI:43474"/>
        <dbReference type="ChEBI" id="CHEBI:456216"/>
        <dbReference type="EC" id="3.6.4.13"/>
    </reaction>
</comment>
<dbReference type="EMBL" id="GGFJ01001911">
    <property type="protein sequence ID" value="MBW51052.1"/>
    <property type="molecule type" value="Transcribed_RNA"/>
</dbReference>
<dbReference type="InterPro" id="IPR000629">
    <property type="entry name" value="RNA-helicase_DEAD-box_CS"/>
</dbReference>
<keyword evidence="2 6" id="KW-0378">Hydrolase</keyword>
<dbReference type="SMART" id="SM00490">
    <property type="entry name" value="HELICc"/>
    <property type="match status" value="1"/>
</dbReference>
<feature type="domain" description="Helicase ATP-binding" evidence="8">
    <location>
        <begin position="224"/>
        <end position="414"/>
    </location>
</feature>
<dbReference type="InterPro" id="IPR014001">
    <property type="entry name" value="Helicase_ATP-bd"/>
</dbReference>
<dbReference type="PANTHER" id="PTHR24031">
    <property type="entry name" value="RNA HELICASE"/>
    <property type="match status" value="1"/>
</dbReference>
<sequence>MDLMLSNFIVDEPPKKVESKRLHSANDVPTGGGDDGGFSMSFKKALPVKAVVARKRPAVKPSGRTPVEEGPVRSTNAAGALNSKPSLQKAASGAETTKSDSIKARGEGKPGTGNAQPPKKVSRREAKATSNQSSEQKHLTPTKAAVFQFTSDGGTGLRPNRRPNMFDRLKTDMPKVELPAVQPLKEQVFSEQPIDSLAIHAHSKKNIADLLHYTHLTVVQSMAIPRLLEGRDALIRAQTGSGKTLAYAVPMIEALHSVRPKTSRTDGIRAVVIVPTRELALQTYELLVKLLKPYTWLVASYLCGGEKRKAEKARLRAGLNILIGTPGRFCDHIRNTASLKLTGVRWLVLDEADRLLELGYEKDVKEIVGAIQNVGQEGELGTDGVALQTVLLSATLTASVKELAGLTLHDPVYVETSEAIRQRQSNQLGVNGGSLVFSEHLLNVDECVTIPDTVKQRYLVIPPKLRLVTLSGLIAAEQRKKATKALVFMATQDLVDFHYDIMVEVLTRKRLDSEDEREDDDDGEASEAEKENEDDDEEGDSVLLPQLAFFKLHGRMSQVERSSVFQEFRKAKAAVLLCTDVAARGIDVPAVDLVVQYHAPQILADYVHRVGRTARAGQSGKAVLFIEPAEVEFIKYLAEKQIRIQEEKIDGIFVCLGQLLKCRQKQIARNKEKAAVELQHRFEVLVASEKELFDSASKAFVSWVRYYSNFPKELRRMFAIRAIHMGHYAKCLGLRDPPKKFMSEHTGPKTGEGSYSDDHHQQNQQQQPMQRQFPGRGRGATGGRSWRGGGARGGASVAGRTSGNGSGGRFSVPRRGGRGTGGAAGGRRGTAGGTATTRGRDLADYAKHSRVLNTSEFDSGLEPARKKAKH</sequence>
<dbReference type="InterPro" id="IPR011545">
    <property type="entry name" value="DEAD/DEAH_box_helicase_dom"/>
</dbReference>
<keyword evidence="3 6" id="KW-0347">Helicase</keyword>
<feature type="compositionally biased region" description="Basic and acidic residues" evidence="7">
    <location>
        <begin position="12"/>
        <end position="21"/>
    </location>
</feature>
<dbReference type="SUPFAM" id="SSF52540">
    <property type="entry name" value="P-loop containing nucleoside triphosphate hydrolases"/>
    <property type="match status" value="1"/>
</dbReference>
<dbReference type="GO" id="GO:0016887">
    <property type="term" value="F:ATP hydrolysis activity"/>
    <property type="evidence" value="ECO:0007669"/>
    <property type="project" value="RHEA"/>
</dbReference>
<dbReference type="Gene3D" id="3.40.50.300">
    <property type="entry name" value="P-loop containing nucleotide triphosphate hydrolases"/>
    <property type="match status" value="2"/>
</dbReference>
<dbReference type="CDD" id="cd18787">
    <property type="entry name" value="SF2_C_DEAD"/>
    <property type="match status" value="1"/>
</dbReference>
<feature type="compositionally biased region" description="Acidic residues" evidence="7">
    <location>
        <begin position="513"/>
        <end position="539"/>
    </location>
</feature>
<feature type="region of interest" description="Disordered" evidence="7">
    <location>
        <begin position="1"/>
        <end position="140"/>
    </location>
</feature>
<dbReference type="PROSITE" id="PS00039">
    <property type="entry name" value="DEAD_ATP_HELICASE"/>
    <property type="match status" value="1"/>
</dbReference>
<dbReference type="CDD" id="cd17949">
    <property type="entry name" value="DEADc_DDX31"/>
    <property type="match status" value="1"/>
</dbReference>
<evidence type="ECO:0000256" key="1">
    <source>
        <dbReference type="ARBA" id="ARBA00022741"/>
    </source>
</evidence>
<comment type="similarity">
    <text evidence="6">Belongs to the DEAD box helicase family.</text>
</comment>
<dbReference type="Pfam" id="PF13959">
    <property type="entry name" value="CTE_SPB4"/>
    <property type="match status" value="1"/>
</dbReference>
<comment type="domain">
    <text evidence="6">The Q motif is unique to and characteristic of the DEAD box family of RNA helicases and controls ATP binding and hydrolysis.</text>
</comment>
<keyword evidence="5 6" id="KW-0694">RNA-binding</keyword>
<dbReference type="InterPro" id="IPR001650">
    <property type="entry name" value="Helicase_C-like"/>
</dbReference>
<dbReference type="PROSITE" id="PS51192">
    <property type="entry name" value="HELICASE_ATP_BIND_1"/>
    <property type="match status" value="1"/>
</dbReference>
<feature type="compositionally biased region" description="Low complexity" evidence="7">
    <location>
        <begin position="762"/>
        <end position="772"/>
    </location>
</feature>
<feature type="compositionally biased region" description="Basic and acidic residues" evidence="7">
    <location>
        <begin position="97"/>
        <end position="108"/>
    </location>
</feature>
<keyword evidence="1 6" id="KW-0547">Nucleotide-binding</keyword>
<evidence type="ECO:0000259" key="9">
    <source>
        <dbReference type="PROSITE" id="PS51194"/>
    </source>
</evidence>
<dbReference type="InterPro" id="IPR027417">
    <property type="entry name" value="P-loop_NTPase"/>
</dbReference>
<dbReference type="Pfam" id="PF00270">
    <property type="entry name" value="DEAD"/>
    <property type="match status" value="1"/>
</dbReference>
<evidence type="ECO:0000256" key="4">
    <source>
        <dbReference type="ARBA" id="ARBA00022840"/>
    </source>
</evidence>
<feature type="domain" description="Helicase C-terminal" evidence="9">
    <location>
        <begin position="453"/>
        <end position="660"/>
    </location>
</feature>
<dbReference type="GO" id="GO:0005524">
    <property type="term" value="F:ATP binding"/>
    <property type="evidence" value="ECO:0007669"/>
    <property type="project" value="UniProtKB-UniRule"/>
</dbReference>
<evidence type="ECO:0000313" key="10">
    <source>
        <dbReference type="EMBL" id="MBW51052.1"/>
    </source>
</evidence>
<protein>
    <recommendedName>
        <fullName evidence="6">ATP-dependent RNA helicase</fullName>
        <ecNumber evidence="6">3.6.4.13</ecNumber>
    </recommendedName>
</protein>
<dbReference type="InterPro" id="IPR025313">
    <property type="entry name" value="SPB4-like_CTE"/>
</dbReference>
<evidence type="ECO:0000256" key="6">
    <source>
        <dbReference type="RuleBase" id="RU365068"/>
    </source>
</evidence>
<reference evidence="10" key="1">
    <citation type="submission" date="2018-01" db="EMBL/GenBank/DDBJ databases">
        <title>An insight into the sialome of Amazonian anophelines.</title>
        <authorList>
            <person name="Ribeiro J.M."/>
            <person name="Scarpassa V."/>
            <person name="Calvo E."/>
        </authorList>
    </citation>
    <scope>NUCLEOTIDE SEQUENCE</scope>
    <source>
        <tissue evidence="10">Salivary glands</tissue>
    </source>
</reference>
<name>A0A2M4BDD4_9DIPT</name>
<evidence type="ECO:0000256" key="3">
    <source>
        <dbReference type="ARBA" id="ARBA00022806"/>
    </source>
</evidence>
<dbReference type="AlphaFoldDB" id="A0A2M4BDD4"/>
<feature type="compositionally biased region" description="Basic and acidic residues" evidence="7">
    <location>
        <begin position="838"/>
        <end position="847"/>
    </location>
</feature>
<dbReference type="EC" id="3.6.4.13" evidence="6"/>
<evidence type="ECO:0000256" key="2">
    <source>
        <dbReference type="ARBA" id="ARBA00022801"/>
    </source>
</evidence>
<evidence type="ECO:0000259" key="8">
    <source>
        <dbReference type="PROSITE" id="PS51192"/>
    </source>
</evidence>
<feature type="region of interest" description="Disordered" evidence="7">
    <location>
        <begin position="512"/>
        <end position="539"/>
    </location>
</feature>
<keyword evidence="4 6" id="KW-0067">ATP-binding</keyword>
<evidence type="ECO:0000256" key="7">
    <source>
        <dbReference type="SAM" id="MobiDB-lite"/>
    </source>
</evidence>
<dbReference type="SMART" id="SM01178">
    <property type="entry name" value="DUF4217"/>
    <property type="match status" value="1"/>
</dbReference>
<feature type="compositionally biased region" description="Gly residues" evidence="7">
    <location>
        <begin position="776"/>
        <end position="793"/>
    </location>
</feature>